<evidence type="ECO:0000259" key="6">
    <source>
        <dbReference type="PROSITE" id="PS50850"/>
    </source>
</evidence>
<dbReference type="InterPro" id="IPR020846">
    <property type="entry name" value="MFS_dom"/>
</dbReference>
<feature type="transmembrane region" description="Helical" evidence="5">
    <location>
        <begin position="374"/>
        <end position="396"/>
    </location>
</feature>
<dbReference type="PROSITE" id="PS50850">
    <property type="entry name" value="MFS"/>
    <property type="match status" value="1"/>
</dbReference>
<name>A0AAW1UW65_9CUCU</name>
<keyword evidence="4 5" id="KW-0472">Membrane</keyword>
<dbReference type="Proteomes" id="UP001431783">
    <property type="component" value="Unassembled WGS sequence"/>
</dbReference>
<evidence type="ECO:0000313" key="7">
    <source>
        <dbReference type="EMBL" id="KAK9884195.1"/>
    </source>
</evidence>
<evidence type="ECO:0000256" key="1">
    <source>
        <dbReference type="ARBA" id="ARBA00004141"/>
    </source>
</evidence>
<organism evidence="7 8">
    <name type="scientific">Henosepilachna vigintioctopunctata</name>
    <dbReference type="NCBI Taxonomy" id="420089"/>
    <lineage>
        <taxon>Eukaryota</taxon>
        <taxon>Metazoa</taxon>
        <taxon>Ecdysozoa</taxon>
        <taxon>Arthropoda</taxon>
        <taxon>Hexapoda</taxon>
        <taxon>Insecta</taxon>
        <taxon>Pterygota</taxon>
        <taxon>Neoptera</taxon>
        <taxon>Endopterygota</taxon>
        <taxon>Coleoptera</taxon>
        <taxon>Polyphaga</taxon>
        <taxon>Cucujiformia</taxon>
        <taxon>Coccinelloidea</taxon>
        <taxon>Coccinellidae</taxon>
        <taxon>Epilachninae</taxon>
        <taxon>Epilachnini</taxon>
        <taxon>Henosepilachna</taxon>
    </lineage>
</organism>
<dbReference type="FunFam" id="1.20.1250.20:FF:000249">
    <property type="entry name" value="facilitated trehalose transporter Tret1"/>
    <property type="match status" value="1"/>
</dbReference>
<dbReference type="PANTHER" id="PTHR48021">
    <property type="match status" value="1"/>
</dbReference>
<keyword evidence="8" id="KW-1185">Reference proteome</keyword>
<evidence type="ECO:0000256" key="5">
    <source>
        <dbReference type="SAM" id="Phobius"/>
    </source>
</evidence>
<feature type="transmembrane region" description="Helical" evidence="5">
    <location>
        <begin position="485"/>
        <end position="504"/>
    </location>
</feature>
<feature type="transmembrane region" description="Helical" evidence="5">
    <location>
        <begin position="58"/>
        <end position="80"/>
    </location>
</feature>
<protein>
    <recommendedName>
        <fullName evidence="6">Major facilitator superfamily (MFS) profile domain-containing protein</fullName>
    </recommendedName>
</protein>
<dbReference type="PANTHER" id="PTHR48021:SF32">
    <property type="entry name" value="FACILITATED TREHALOSE TRANSPORTER TRET1-2 HOMOLOG-LIKE PROTEIN"/>
    <property type="match status" value="1"/>
</dbReference>
<feature type="transmembrane region" description="Helical" evidence="5">
    <location>
        <begin position="152"/>
        <end position="173"/>
    </location>
</feature>
<reference evidence="7 8" key="1">
    <citation type="submission" date="2023-03" db="EMBL/GenBank/DDBJ databases">
        <title>Genome insight into feeding habits of ladybird beetles.</title>
        <authorList>
            <person name="Li H.-S."/>
            <person name="Huang Y.-H."/>
            <person name="Pang H."/>
        </authorList>
    </citation>
    <scope>NUCLEOTIDE SEQUENCE [LARGE SCALE GENOMIC DNA]</scope>
    <source>
        <strain evidence="7">SYSU_2023b</strain>
        <tissue evidence="7">Whole body</tissue>
    </source>
</reference>
<evidence type="ECO:0000256" key="4">
    <source>
        <dbReference type="ARBA" id="ARBA00023136"/>
    </source>
</evidence>
<feature type="transmembrane region" description="Helical" evidence="5">
    <location>
        <begin position="185"/>
        <end position="207"/>
    </location>
</feature>
<accession>A0AAW1UW65</accession>
<evidence type="ECO:0000256" key="2">
    <source>
        <dbReference type="ARBA" id="ARBA00022692"/>
    </source>
</evidence>
<dbReference type="GO" id="GO:0016020">
    <property type="term" value="C:membrane"/>
    <property type="evidence" value="ECO:0007669"/>
    <property type="project" value="UniProtKB-SubCell"/>
</dbReference>
<dbReference type="InterPro" id="IPR036259">
    <property type="entry name" value="MFS_trans_sf"/>
</dbReference>
<dbReference type="EMBL" id="JARQZJ010000092">
    <property type="protein sequence ID" value="KAK9884195.1"/>
    <property type="molecule type" value="Genomic_DNA"/>
</dbReference>
<gene>
    <name evidence="7" type="ORF">WA026_005149</name>
</gene>
<dbReference type="Pfam" id="PF00083">
    <property type="entry name" value="Sugar_tr"/>
    <property type="match status" value="1"/>
</dbReference>
<evidence type="ECO:0000256" key="3">
    <source>
        <dbReference type="ARBA" id="ARBA00022989"/>
    </source>
</evidence>
<feature type="transmembrane region" description="Helical" evidence="5">
    <location>
        <begin position="213"/>
        <end position="231"/>
    </location>
</feature>
<feature type="transmembrane region" description="Helical" evidence="5">
    <location>
        <begin position="306"/>
        <end position="326"/>
    </location>
</feature>
<sequence>MKQVIDFRESRRNYNSIDSDFDEHSQDFIRVIEENFPITQPIDERGPTISLKNCRRQILASCVAFCIVIQVGANMSYSAILLPQLSDENQFNITRSQASWIASLVAIALPIGSLIFGLLMDALGRRLFTVFTAMLYVISWLFQIFATKLWHIYLARVVAGFTGGLATVAIVYVSEVSHPTFRQAFLSLNSVFVSFGILLCYFFGTLIKWKSTAILMCIAAGLNGVAMLFMPESPFWYIIFKDDYEGAQKSFRWIYQDTEIYRSQYQHLLLIKAKKRNHTKLKSSVWDNIRSSISIYTEKAVYKPTIILLFIFIAQQITGGYVIIFYATDIFRKLDVRNPNQGMSEFAALVLLGVIRFVSSLVSVLISKHLGRRTIMIISGVGMTFCSFCAGLYIYFTSLPNEEISALNITTSDRTYNIAFIFLIGYVAFGSLGFLVIPWTLIGELLPVKVRGVLGGALVSFAYIMMFLSLKVFPSILDTVDIHCIFYAVSILNFISVMFVFFFLPETLGKNFSEIEKYFER</sequence>
<dbReference type="InterPro" id="IPR050549">
    <property type="entry name" value="MFS_Trehalose_Transporter"/>
</dbReference>
<dbReference type="GO" id="GO:0022857">
    <property type="term" value="F:transmembrane transporter activity"/>
    <property type="evidence" value="ECO:0007669"/>
    <property type="project" value="InterPro"/>
</dbReference>
<feature type="transmembrane region" description="Helical" evidence="5">
    <location>
        <begin position="127"/>
        <end position="146"/>
    </location>
</feature>
<dbReference type="Gene3D" id="1.20.1250.20">
    <property type="entry name" value="MFS general substrate transporter like domains"/>
    <property type="match status" value="1"/>
</dbReference>
<feature type="transmembrane region" description="Helical" evidence="5">
    <location>
        <begin position="346"/>
        <end position="367"/>
    </location>
</feature>
<feature type="transmembrane region" description="Helical" evidence="5">
    <location>
        <begin position="100"/>
        <end position="120"/>
    </location>
</feature>
<keyword evidence="3 5" id="KW-1133">Transmembrane helix</keyword>
<dbReference type="SUPFAM" id="SSF103473">
    <property type="entry name" value="MFS general substrate transporter"/>
    <property type="match status" value="1"/>
</dbReference>
<proteinExistence type="predicted"/>
<feature type="domain" description="Major facilitator superfamily (MFS) profile" evidence="6">
    <location>
        <begin position="60"/>
        <end position="508"/>
    </location>
</feature>
<comment type="caution">
    <text evidence="7">The sequence shown here is derived from an EMBL/GenBank/DDBJ whole genome shotgun (WGS) entry which is preliminary data.</text>
</comment>
<evidence type="ECO:0000313" key="8">
    <source>
        <dbReference type="Proteomes" id="UP001431783"/>
    </source>
</evidence>
<keyword evidence="2 5" id="KW-0812">Transmembrane</keyword>
<feature type="transmembrane region" description="Helical" evidence="5">
    <location>
        <begin position="453"/>
        <end position="473"/>
    </location>
</feature>
<dbReference type="InterPro" id="IPR005828">
    <property type="entry name" value="MFS_sugar_transport-like"/>
</dbReference>
<feature type="transmembrane region" description="Helical" evidence="5">
    <location>
        <begin position="416"/>
        <end position="441"/>
    </location>
</feature>
<dbReference type="AlphaFoldDB" id="A0AAW1UW65"/>
<comment type="subcellular location">
    <subcellularLocation>
        <location evidence="1">Membrane</location>
        <topology evidence="1">Multi-pass membrane protein</topology>
    </subcellularLocation>
</comment>